<organism evidence="1 2">
    <name type="scientific">Rhizobium esperanzae</name>
    <dbReference type="NCBI Taxonomy" id="1967781"/>
    <lineage>
        <taxon>Bacteria</taxon>
        <taxon>Pseudomonadati</taxon>
        <taxon>Pseudomonadota</taxon>
        <taxon>Alphaproteobacteria</taxon>
        <taxon>Hyphomicrobiales</taxon>
        <taxon>Rhizobiaceae</taxon>
        <taxon>Rhizobium/Agrobacterium group</taxon>
        <taxon>Rhizobium</taxon>
    </lineage>
</organism>
<dbReference type="AlphaFoldDB" id="A0A246DV39"/>
<dbReference type="Proteomes" id="UP000197269">
    <property type="component" value="Unassembled WGS sequence"/>
</dbReference>
<proteinExistence type="predicted"/>
<evidence type="ECO:0000313" key="2">
    <source>
        <dbReference type="Proteomes" id="UP000197269"/>
    </source>
</evidence>
<reference evidence="1 2" key="1">
    <citation type="submission" date="2017-03" db="EMBL/GenBank/DDBJ databases">
        <title>Genome of strain Rhizobium sp. CNPSo 668.</title>
        <authorList>
            <person name="Ribeiro R."/>
        </authorList>
    </citation>
    <scope>NUCLEOTIDE SEQUENCE [LARGE SCALE GENOMIC DNA]</scope>
    <source>
        <strain evidence="1 2">CNPSo 668</strain>
    </source>
</reference>
<sequence>MPQIGDRSLDFVAVACWRFMPPRGLAPQPATVHIHTDEAMAVVQVMTRTCRRREGIDCVLTGEFQWLNAKE</sequence>
<dbReference type="EMBL" id="MXPU01000008">
    <property type="protein sequence ID" value="OWO94225.1"/>
    <property type="molecule type" value="Genomic_DNA"/>
</dbReference>
<protein>
    <submittedName>
        <fullName evidence="1">Uncharacterized protein</fullName>
    </submittedName>
</protein>
<accession>A0A246DV39</accession>
<evidence type="ECO:0000313" key="1">
    <source>
        <dbReference type="EMBL" id="OWO94225.1"/>
    </source>
</evidence>
<name>A0A246DV39_9HYPH</name>
<gene>
    <name evidence="1" type="ORF">B5E41_13735</name>
</gene>
<comment type="caution">
    <text evidence="1">The sequence shown here is derived from an EMBL/GenBank/DDBJ whole genome shotgun (WGS) entry which is preliminary data.</text>
</comment>
<dbReference type="RefSeq" id="WP_176439387.1">
    <property type="nucleotide sequence ID" value="NZ_MXPU01000008.1"/>
</dbReference>